<dbReference type="GO" id="GO:0008061">
    <property type="term" value="F:chitin binding"/>
    <property type="evidence" value="ECO:0007669"/>
    <property type="project" value="TreeGrafter"/>
</dbReference>
<dbReference type="Pfam" id="PF00704">
    <property type="entry name" value="Glyco_hydro_18"/>
    <property type="match status" value="1"/>
</dbReference>
<dbReference type="GO" id="GO:0006032">
    <property type="term" value="P:chitin catabolic process"/>
    <property type="evidence" value="ECO:0007669"/>
    <property type="project" value="TreeGrafter"/>
</dbReference>
<dbReference type="InterPro" id="IPR050314">
    <property type="entry name" value="Glycosyl_Hydrlase_18"/>
</dbReference>
<dbReference type="PROSITE" id="PS51910">
    <property type="entry name" value="GH18_2"/>
    <property type="match status" value="1"/>
</dbReference>
<proteinExistence type="predicted"/>
<gene>
    <name evidence="2" type="ORF">HAZT_HAZT007546</name>
</gene>
<reference evidence="2" key="2">
    <citation type="journal article" date="2018" name="Environ. Sci. Technol.">
        <title>The Toxicogenome of Hyalella azteca: A Model for Sediment Ecotoxicology and Evolutionary Toxicology.</title>
        <authorList>
            <person name="Poynton H.C."/>
            <person name="Hasenbein S."/>
            <person name="Benoit J.B."/>
            <person name="Sepulveda M.S."/>
            <person name="Poelchau M.F."/>
            <person name="Hughes D.S.T."/>
            <person name="Murali S.C."/>
            <person name="Chen S."/>
            <person name="Glastad K.M."/>
            <person name="Goodisman M.A.D."/>
            <person name="Werren J.H."/>
            <person name="Vineis J.H."/>
            <person name="Bowen J.L."/>
            <person name="Friedrich M."/>
            <person name="Jones J."/>
            <person name="Robertson H.M."/>
            <person name="Feyereisen R."/>
            <person name="Mechler-Hickson A."/>
            <person name="Mathers N."/>
            <person name="Lee C.E."/>
            <person name="Colbourne J.K."/>
            <person name="Biales A."/>
            <person name="Johnston J.S."/>
            <person name="Wellborn G.A."/>
            <person name="Rosendale A.J."/>
            <person name="Cridge A.G."/>
            <person name="Munoz-Torres M.C."/>
            <person name="Bain P.A."/>
            <person name="Manny A.R."/>
            <person name="Major K.M."/>
            <person name="Lambert F.N."/>
            <person name="Vulpe C.D."/>
            <person name="Tuck P."/>
            <person name="Blalock B.J."/>
            <person name="Lin Y.Y."/>
            <person name="Smith M.E."/>
            <person name="Ochoa-Acuna H."/>
            <person name="Chen M.M."/>
            <person name="Childers C.P."/>
            <person name="Qu J."/>
            <person name="Dugan S."/>
            <person name="Lee S.L."/>
            <person name="Chao H."/>
            <person name="Dinh H."/>
            <person name="Han Y."/>
            <person name="Doddapaneni H."/>
            <person name="Worley K.C."/>
            <person name="Muzny D.M."/>
            <person name="Gibbs R.A."/>
            <person name="Richards S."/>
        </authorList>
    </citation>
    <scope>NUCLEOTIDE SEQUENCE</scope>
    <source>
        <strain evidence="2">HAZT.00-mixed</strain>
        <tissue evidence="2">Whole organism</tissue>
    </source>
</reference>
<comment type="caution">
    <text evidence="2">The sequence shown here is derived from an EMBL/GenBank/DDBJ whole genome shotgun (WGS) entry which is preliminary data.</text>
</comment>
<dbReference type="AlphaFoldDB" id="A0A6A0H6X3"/>
<sequence>MDVCYFSSWAVYRPGLGAFDADPFLCTHAVFGFAGLSNQTWQGINIIFKKIQVLGPWNEKGPDDDPSGAYCAYRRFVDLKNINFALIVIPAAGGWNKESEDYSNVRLK</sequence>
<reference evidence="2" key="1">
    <citation type="submission" date="2014-08" db="EMBL/GenBank/DDBJ databases">
        <authorList>
            <person name="Murali S."/>
            <person name="Richards S."/>
            <person name="Bandaranaike D."/>
            <person name="Bellair M."/>
            <person name="Blankenburg K."/>
            <person name="Chao H."/>
            <person name="Dinh H."/>
            <person name="Doddapaneni H."/>
            <person name="Dugan-Rocha S."/>
            <person name="Elkadiri S."/>
            <person name="Gnanaolivu R."/>
            <person name="Hughes D."/>
            <person name="Lee S."/>
            <person name="Li M."/>
            <person name="Ming W."/>
            <person name="Munidasa M."/>
            <person name="Muniz J."/>
            <person name="Nguyen L."/>
            <person name="Osuji N."/>
            <person name="Pu L.-L."/>
            <person name="Puazo M."/>
            <person name="Skinner E."/>
            <person name="Qu C."/>
            <person name="Quiroz J."/>
            <person name="Raj R."/>
            <person name="Weissenberger G."/>
            <person name="Xin Y."/>
            <person name="Zou X."/>
            <person name="Han Y."/>
            <person name="Worley K."/>
            <person name="Muzny D."/>
            <person name="Gibbs R."/>
        </authorList>
    </citation>
    <scope>NUCLEOTIDE SEQUENCE</scope>
    <source>
        <strain evidence="2">HAZT.00-mixed</strain>
        <tissue evidence="2">Whole organism</tissue>
    </source>
</reference>
<dbReference type="GO" id="GO:0005576">
    <property type="term" value="C:extracellular region"/>
    <property type="evidence" value="ECO:0007669"/>
    <property type="project" value="TreeGrafter"/>
</dbReference>
<evidence type="ECO:0000313" key="2">
    <source>
        <dbReference type="EMBL" id="KAA0201205.1"/>
    </source>
</evidence>
<dbReference type="Proteomes" id="UP000711488">
    <property type="component" value="Unassembled WGS sequence"/>
</dbReference>
<dbReference type="GO" id="GO:0004568">
    <property type="term" value="F:chitinase activity"/>
    <property type="evidence" value="ECO:0007669"/>
    <property type="project" value="TreeGrafter"/>
</dbReference>
<organism evidence="2">
    <name type="scientific">Hyalella azteca</name>
    <name type="common">Amphipod</name>
    <dbReference type="NCBI Taxonomy" id="294128"/>
    <lineage>
        <taxon>Eukaryota</taxon>
        <taxon>Metazoa</taxon>
        <taxon>Ecdysozoa</taxon>
        <taxon>Arthropoda</taxon>
        <taxon>Crustacea</taxon>
        <taxon>Multicrustacea</taxon>
        <taxon>Malacostraca</taxon>
        <taxon>Eumalacostraca</taxon>
        <taxon>Peracarida</taxon>
        <taxon>Amphipoda</taxon>
        <taxon>Senticaudata</taxon>
        <taxon>Talitrida</taxon>
        <taxon>Talitroidea</taxon>
        <taxon>Hyalellidae</taxon>
        <taxon>Hyalella</taxon>
    </lineage>
</organism>
<dbReference type="InterPro" id="IPR017853">
    <property type="entry name" value="GH"/>
</dbReference>
<name>A0A6A0H6X3_HYAAZ</name>
<dbReference type="SUPFAM" id="SSF51445">
    <property type="entry name" value="(Trans)glycosidases"/>
    <property type="match status" value="1"/>
</dbReference>
<dbReference type="GO" id="GO:0005975">
    <property type="term" value="P:carbohydrate metabolic process"/>
    <property type="evidence" value="ECO:0007669"/>
    <property type="project" value="InterPro"/>
</dbReference>
<reference evidence="2" key="3">
    <citation type="submission" date="2019-06" db="EMBL/GenBank/DDBJ databases">
        <authorList>
            <person name="Poynton C."/>
            <person name="Hasenbein S."/>
            <person name="Benoit J.B."/>
            <person name="Sepulveda M.S."/>
            <person name="Poelchau M.F."/>
            <person name="Murali S.C."/>
            <person name="Chen S."/>
            <person name="Glastad K.M."/>
            <person name="Werren J.H."/>
            <person name="Vineis J.H."/>
            <person name="Bowen J.L."/>
            <person name="Friedrich M."/>
            <person name="Jones J."/>
            <person name="Robertson H.M."/>
            <person name="Feyereisen R."/>
            <person name="Mechler-Hickson A."/>
            <person name="Mathers N."/>
            <person name="Lee C.E."/>
            <person name="Colbourne J.K."/>
            <person name="Biales A."/>
            <person name="Johnston J.S."/>
            <person name="Wellborn G.A."/>
            <person name="Rosendale A.J."/>
            <person name="Cridge A.G."/>
            <person name="Munoz-Torres M.C."/>
            <person name="Bain P.A."/>
            <person name="Manny A.R."/>
            <person name="Major K.M."/>
            <person name="Lambert F.N."/>
            <person name="Vulpe C.D."/>
            <person name="Tuck P."/>
            <person name="Blalock B.J."/>
            <person name="Lin Y.-Y."/>
            <person name="Smith M.E."/>
            <person name="Ochoa-Acuna H."/>
            <person name="Chen M.-J.M."/>
            <person name="Childers C.P."/>
            <person name="Qu J."/>
            <person name="Dugan S."/>
            <person name="Lee S.L."/>
            <person name="Chao H."/>
            <person name="Dinh H."/>
            <person name="Han Y."/>
            <person name="Doddapaneni H."/>
            <person name="Worley K.C."/>
            <person name="Muzny D.M."/>
            <person name="Gibbs R.A."/>
            <person name="Richards S."/>
        </authorList>
    </citation>
    <scope>NUCLEOTIDE SEQUENCE</scope>
    <source>
        <strain evidence="2">HAZT.00-mixed</strain>
        <tissue evidence="2">Whole organism</tissue>
    </source>
</reference>
<dbReference type="Gene3D" id="3.20.20.80">
    <property type="entry name" value="Glycosidases"/>
    <property type="match status" value="1"/>
</dbReference>
<accession>A0A6A0H6X3</accession>
<feature type="domain" description="GH18" evidence="1">
    <location>
        <begin position="1"/>
        <end position="108"/>
    </location>
</feature>
<protein>
    <recommendedName>
        <fullName evidence="1">GH18 domain-containing protein</fullName>
    </recommendedName>
</protein>
<dbReference type="EMBL" id="JQDR03005782">
    <property type="protein sequence ID" value="KAA0201205.1"/>
    <property type="molecule type" value="Genomic_DNA"/>
</dbReference>
<dbReference type="PANTHER" id="PTHR11177:SF360">
    <property type="entry name" value="CHITINASE 4-RELATED"/>
    <property type="match status" value="1"/>
</dbReference>
<dbReference type="InterPro" id="IPR001223">
    <property type="entry name" value="Glyco_hydro18_cat"/>
</dbReference>
<dbReference type="PANTHER" id="PTHR11177">
    <property type="entry name" value="CHITINASE"/>
    <property type="match status" value="1"/>
</dbReference>
<evidence type="ECO:0000259" key="1">
    <source>
        <dbReference type="PROSITE" id="PS51910"/>
    </source>
</evidence>